<dbReference type="InterPro" id="IPR036907">
    <property type="entry name" value="5'-Nucleotdase_C_sf"/>
</dbReference>
<dbReference type="GO" id="GO:0008768">
    <property type="term" value="F:UDP-sugar diphosphatase activity"/>
    <property type="evidence" value="ECO:0007669"/>
    <property type="project" value="TreeGrafter"/>
</dbReference>
<feature type="chain" id="PRO_5011830326" evidence="5">
    <location>
        <begin position="18"/>
        <end position="520"/>
    </location>
</feature>
<comment type="similarity">
    <text evidence="1 5">Belongs to the 5'-nucleotidase family.</text>
</comment>
<evidence type="ECO:0000256" key="3">
    <source>
        <dbReference type="ARBA" id="ARBA00022729"/>
    </source>
</evidence>
<dbReference type="GO" id="GO:0030288">
    <property type="term" value="C:outer membrane-bounded periplasmic space"/>
    <property type="evidence" value="ECO:0007669"/>
    <property type="project" value="TreeGrafter"/>
</dbReference>
<keyword evidence="3 5" id="KW-0732">Signal</keyword>
<proteinExistence type="inferred from homology"/>
<dbReference type="EMBL" id="FWPT01000010">
    <property type="protein sequence ID" value="SMA50092.1"/>
    <property type="molecule type" value="Genomic_DNA"/>
</dbReference>
<dbReference type="NCBIfam" id="NF007109">
    <property type="entry name" value="PRK09558.1"/>
    <property type="match status" value="1"/>
</dbReference>
<dbReference type="Pfam" id="PF00149">
    <property type="entry name" value="Metallophos"/>
    <property type="match status" value="1"/>
</dbReference>
<evidence type="ECO:0000256" key="1">
    <source>
        <dbReference type="ARBA" id="ARBA00006654"/>
    </source>
</evidence>
<dbReference type="Proteomes" id="UP000196573">
    <property type="component" value="Unassembled WGS sequence"/>
</dbReference>
<dbReference type="InterPro" id="IPR029052">
    <property type="entry name" value="Metallo-depent_PP-like"/>
</dbReference>
<feature type="domain" description="Calcineurin-like phosphoesterase" evidence="6">
    <location>
        <begin position="41"/>
        <end position="255"/>
    </location>
</feature>
<keyword evidence="9" id="KW-1185">Reference proteome</keyword>
<sequence>MSRKGLGFRLAAVSVLAAAVSACSMMPQNSWFGEDKVEKFTVLHTNDHHGRFWTSRKGEWGMAARMTLVSQVRAEVEAEGGHVLLLSGGDINTGVPESDLQDAIPDFKGMNLLGYDAMAVGNHEFDNSSEVLKMQQDLAEFPFLSANIVYKANGEHAFKPYTTFELGDITVGVMGLTTTDTPKQSNPENMKGLEFISPVEAARKLLPELQDETDVIIALTHMGHYQNGDHGVNAPGDVTLARSVDGIDLIVGGHSQDPLFKPDLQNNTLIVQAQDWGRYVGRADFEYRDGKLSLLNYELIPVNHKGNFTFAQDEKMLKLLTPYQEKGAKLVEQQVGSVDERLAGDRNEVRFGYTNLGRLITSGMMSKANADLAVMNSGGIRASIDAGEITYRDILTVAPFGNGLAYVDMSGKEVVEYLKVVAAKPTNSGAFAHFNGVEMKIDGEKVDVIKIGGKSVDMDKTYRMALLNFSAKGGDNYPNVSEHPGYVDTGYIDADVLREYVEKMSPLKVSDFVPAGIERR</sequence>
<feature type="signal peptide" evidence="5">
    <location>
        <begin position="1"/>
        <end position="17"/>
    </location>
</feature>
<dbReference type="InterPro" id="IPR008334">
    <property type="entry name" value="5'-Nucleotdase_C"/>
</dbReference>
<evidence type="ECO:0000256" key="4">
    <source>
        <dbReference type="ARBA" id="ARBA00022741"/>
    </source>
</evidence>
<dbReference type="PRINTS" id="PR01607">
    <property type="entry name" value="APYRASEFAMLY"/>
</dbReference>
<dbReference type="PANTHER" id="PTHR11575">
    <property type="entry name" value="5'-NUCLEOTIDASE-RELATED"/>
    <property type="match status" value="1"/>
</dbReference>
<dbReference type="Gene3D" id="3.60.21.10">
    <property type="match status" value="1"/>
</dbReference>
<dbReference type="OrthoDB" id="9803927at2"/>
<keyword evidence="5" id="KW-0378">Hydrolase</keyword>
<evidence type="ECO:0000256" key="2">
    <source>
        <dbReference type="ARBA" id="ARBA00022723"/>
    </source>
</evidence>
<dbReference type="RefSeq" id="WP_087112530.1">
    <property type="nucleotide sequence ID" value="NZ_CBCSCN010000005.1"/>
</dbReference>
<feature type="domain" description="5'-Nucleotidase C-terminal" evidence="7">
    <location>
        <begin position="336"/>
        <end position="480"/>
    </location>
</feature>
<evidence type="ECO:0000313" key="8">
    <source>
        <dbReference type="EMBL" id="SMA50092.1"/>
    </source>
</evidence>
<dbReference type="SUPFAM" id="SSF55816">
    <property type="entry name" value="5'-nucleotidase (syn. UDP-sugar hydrolase), C-terminal domain"/>
    <property type="match status" value="1"/>
</dbReference>
<dbReference type="InterPro" id="IPR006146">
    <property type="entry name" value="5'-Nucleotdase_CS"/>
</dbReference>
<organism evidence="8 9">
    <name type="scientific">Parendozoicomonas haliclonae</name>
    <dbReference type="NCBI Taxonomy" id="1960125"/>
    <lineage>
        <taxon>Bacteria</taxon>
        <taxon>Pseudomonadati</taxon>
        <taxon>Pseudomonadota</taxon>
        <taxon>Gammaproteobacteria</taxon>
        <taxon>Oceanospirillales</taxon>
        <taxon>Endozoicomonadaceae</taxon>
        <taxon>Parendozoicomonas</taxon>
    </lineage>
</organism>
<keyword evidence="4 5" id="KW-0547">Nucleotide-binding</keyword>
<dbReference type="InterPro" id="IPR006179">
    <property type="entry name" value="5_nucleotidase/apyrase"/>
</dbReference>
<dbReference type="PROSITE" id="PS00786">
    <property type="entry name" value="5_NUCLEOTIDASE_2"/>
    <property type="match status" value="1"/>
</dbReference>
<reference evidence="8 9" key="1">
    <citation type="submission" date="2017-03" db="EMBL/GenBank/DDBJ databases">
        <authorList>
            <person name="Afonso C.L."/>
            <person name="Miller P.J."/>
            <person name="Scott M.A."/>
            <person name="Spackman E."/>
            <person name="Goraichik I."/>
            <person name="Dimitrov K.M."/>
            <person name="Suarez D.L."/>
            <person name="Swayne D.E."/>
        </authorList>
    </citation>
    <scope>NUCLEOTIDE SEQUENCE [LARGE SCALE GENOMIC DNA]</scope>
    <source>
        <strain evidence="8">SB41UT1</strain>
    </source>
</reference>
<evidence type="ECO:0000256" key="5">
    <source>
        <dbReference type="RuleBase" id="RU362119"/>
    </source>
</evidence>
<gene>
    <name evidence="8" type="primary">yfkN_3</name>
    <name evidence="8" type="ORF">EHSB41UT_03883</name>
</gene>
<dbReference type="PROSITE" id="PS51257">
    <property type="entry name" value="PROKAR_LIPOPROTEIN"/>
    <property type="match status" value="1"/>
</dbReference>
<accession>A0A1X7APP8</accession>
<name>A0A1X7APP8_9GAMM</name>
<dbReference type="GO" id="GO:0046872">
    <property type="term" value="F:metal ion binding"/>
    <property type="evidence" value="ECO:0007669"/>
    <property type="project" value="UniProtKB-KW"/>
</dbReference>
<dbReference type="GO" id="GO:0009166">
    <property type="term" value="P:nucleotide catabolic process"/>
    <property type="evidence" value="ECO:0007669"/>
    <property type="project" value="InterPro"/>
</dbReference>
<dbReference type="Gene3D" id="3.90.780.10">
    <property type="entry name" value="5'-Nucleotidase, C-terminal domain"/>
    <property type="match status" value="1"/>
</dbReference>
<dbReference type="AlphaFoldDB" id="A0A1X7APP8"/>
<evidence type="ECO:0000259" key="7">
    <source>
        <dbReference type="Pfam" id="PF02872"/>
    </source>
</evidence>
<protein>
    <submittedName>
        <fullName evidence="8">Trifunctional nucleotide phosphoesterase protein YfkN</fullName>
    </submittedName>
</protein>
<dbReference type="SUPFAM" id="SSF56300">
    <property type="entry name" value="Metallo-dependent phosphatases"/>
    <property type="match status" value="1"/>
</dbReference>
<keyword evidence="2" id="KW-0479">Metal-binding</keyword>
<evidence type="ECO:0000313" key="9">
    <source>
        <dbReference type="Proteomes" id="UP000196573"/>
    </source>
</evidence>
<dbReference type="GO" id="GO:0008253">
    <property type="term" value="F:5'-nucleotidase activity"/>
    <property type="evidence" value="ECO:0007669"/>
    <property type="project" value="TreeGrafter"/>
</dbReference>
<dbReference type="PANTHER" id="PTHR11575:SF46">
    <property type="entry name" value="PROTEIN USHA"/>
    <property type="match status" value="1"/>
</dbReference>
<dbReference type="InterPro" id="IPR004843">
    <property type="entry name" value="Calcineurin-like_PHP"/>
</dbReference>
<dbReference type="Pfam" id="PF02872">
    <property type="entry name" value="5_nucleotid_C"/>
    <property type="match status" value="1"/>
</dbReference>
<dbReference type="GO" id="GO:0000166">
    <property type="term" value="F:nucleotide binding"/>
    <property type="evidence" value="ECO:0007669"/>
    <property type="project" value="UniProtKB-KW"/>
</dbReference>
<evidence type="ECO:0000259" key="6">
    <source>
        <dbReference type="Pfam" id="PF00149"/>
    </source>
</evidence>